<evidence type="ECO:0000313" key="6">
    <source>
        <dbReference type="EMBL" id="GAA3608859.1"/>
    </source>
</evidence>
<dbReference type="InterPro" id="IPR047057">
    <property type="entry name" value="MerR_fam"/>
</dbReference>
<dbReference type="SMART" id="SM00422">
    <property type="entry name" value="HTH_MERR"/>
    <property type="match status" value="1"/>
</dbReference>
<gene>
    <name evidence="6" type="ORF">GCM10022223_26120</name>
</gene>
<accession>A0ABP6ZJ84</accession>
<reference evidence="7" key="1">
    <citation type="journal article" date="2019" name="Int. J. Syst. Evol. Microbiol.">
        <title>The Global Catalogue of Microorganisms (GCM) 10K type strain sequencing project: providing services to taxonomists for standard genome sequencing and annotation.</title>
        <authorList>
            <consortium name="The Broad Institute Genomics Platform"/>
            <consortium name="The Broad Institute Genome Sequencing Center for Infectious Disease"/>
            <person name="Wu L."/>
            <person name="Ma J."/>
        </authorList>
    </citation>
    <scope>NUCLEOTIDE SEQUENCE [LARGE SCALE GENOMIC DNA]</scope>
    <source>
        <strain evidence="7">JCM 16902</strain>
    </source>
</reference>
<dbReference type="SUPFAM" id="SSF89082">
    <property type="entry name" value="Antibiotic binding domain of TipA-like multidrug resistance regulators"/>
    <property type="match status" value="1"/>
</dbReference>
<dbReference type="SUPFAM" id="SSF46955">
    <property type="entry name" value="Putative DNA-binding domain"/>
    <property type="match status" value="1"/>
</dbReference>
<dbReference type="InterPro" id="IPR009061">
    <property type="entry name" value="DNA-bd_dom_put_sf"/>
</dbReference>
<evidence type="ECO:0000259" key="5">
    <source>
        <dbReference type="PROSITE" id="PS50937"/>
    </source>
</evidence>
<dbReference type="CDD" id="cd01106">
    <property type="entry name" value="HTH_TipAL-Mta"/>
    <property type="match status" value="1"/>
</dbReference>
<evidence type="ECO:0000313" key="7">
    <source>
        <dbReference type="Proteomes" id="UP001501074"/>
    </source>
</evidence>
<organism evidence="6 7">
    <name type="scientific">Kineosporia mesophila</name>
    <dbReference type="NCBI Taxonomy" id="566012"/>
    <lineage>
        <taxon>Bacteria</taxon>
        <taxon>Bacillati</taxon>
        <taxon>Actinomycetota</taxon>
        <taxon>Actinomycetes</taxon>
        <taxon>Kineosporiales</taxon>
        <taxon>Kineosporiaceae</taxon>
        <taxon>Kineosporia</taxon>
    </lineage>
</organism>
<dbReference type="PANTHER" id="PTHR30204:SF90">
    <property type="entry name" value="HTH-TYPE TRANSCRIPTIONAL ACTIVATOR MTA"/>
    <property type="match status" value="1"/>
</dbReference>
<dbReference type="Proteomes" id="UP001501074">
    <property type="component" value="Unassembled WGS sequence"/>
</dbReference>
<proteinExistence type="predicted"/>
<sequence length="266" mass="30211">MALTLTQRQFPPRFPLTAEWSIQEVARLTGATSRTLRHYGDVGLLVPSRTGSNGQRWYDQRGLVRLQRILLLREHGVGLPAIKEALDESADMVAALREHLEMLAQEQDRIGRQVRSIRTTIRKLGGGEALMAEEVLDGFDHTQYRGEVTQQWGPEVYEKGDRWWRSLDDGQKAPFRQQMRDIARDFARAHDDQEAVDGAVAQEIARRQVEWLGITAAPSRDYVIGIGEMYVADPCFAKSYAPPGVDATPYAEYVRDALRVYTERNL</sequence>
<keyword evidence="4" id="KW-0804">Transcription</keyword>
<dbReference type="EMBL" id="BAAAZO010000003">
    <property type="protein sequence ID" value="GAA3608859.1"/>
    <property type="molecule type" value="Genomic_DNA"/>
</dbReference>
<dbReference type="PANTHER" id="PTHR30204">
    <property type="entry name" value="REDOX-CYCLING DRUG-SENSING TRANSCRIPTIONAL ACTIVATOR SOXR"/>
    <property type="match status" value="1"/>
</dbReference>
<dbReference type="Gene3D" id="1.10.490.50">
    <property type="entry name" value="Antibiotic binding domain of TipA-like multidrug resistance regulators"/>
    <property type="match status" value="1"/>
</dbReference>
<dbReference type="Pfam" id="PF07739">
    <property type="entry name" value="TipAS"/>
    <property type="match status" value="1"/>
</dbReference>
<evidence type="ECO:0000256" key="3">
    <source>
        <dbReference type="ARBA" id="ARBA00023159"/>
    </source>
</evidence>
<dbReference type="Gene3D" id="1.10.1660.10">
    <property type="match status" value="1"/>
</dbReference>
<protein>
    <submittedName>
        <fullName evidence="6">TipAS antibiotic-recognition domain-containing protein</fullName>
    </submittedName>
</protein>
<keyword evidence="7" id="KW-1185">Reference proteome</keyword>
<comment type="caution">
    <text evidence="6">The sequence shown here is derived from an EMBL/GenBank/DDBJ whole genome shotgun (WGS) entry which is preliminary data.</text>
</comment>
<evidence type="ECO:0000256" key="2">
    <source>
        <dbReference type="ARBA" id="ARBA00023125"/>
    </source>
</evidence>
<evidence type="ECO:0000256" key="1">
    <source>
        <dbReference type="ARBA" id="ARBA00023015"/>
    </source>
</evidence>
<feature type="domain" description="HTH merR-type" evidence="5">
    <location>
        <begin position="19"/>
        <end position="88"/>
    </location>
</feature>
<dbReference type="InterPro" id="IPR000551">
    <property type="entry name" value="MerR-type_HTH_dom"/>
</dbReference>
<dbReference type="PROSITE" id="PS50937">
    <property type="entry name" value="HTH_MERR_2"/>
    <property type="match status" value="1"/>
</dbReference>
<keyword evidence="3" id="KW-0010">Activator</keyword>
<dbReference type="Pfam" id="PF13411">
    <property type="entry name" value="MerR_1"/>
    <property type="match status" value="1"/>
</dbReference>
<evidence type="ECO:0000256" key="4">
    <source>
        <dbReference type="ARBA" id="ARBA00023163"/>
    </source>
</evidence>
<keyword evidence="2" id="KW-0238">DNA-binding</keyword>
<dbReference type="InterPro" id="IPR012925">
    <property type="entry name" value="TipAS_dom"/>
</dbReference>
<name>A0ABP6ZJ84_9ACTN</name>
<dbReference type="InterPro" id="IPR036244">
    <property type="entry name" value="TipA-like_antibiotic-bd"/>
</dbReference>
<keyword evidence="1" id="KW-0805">Transcription regulation</keyword>